<protein>
    <submittedName>
        <fullName evidence="1">Uncharacterized protein</fullName>
    </submittedName>
</protein>
<dbReference type="AlphaFoldDB" id="A0A0A9H585"/>
<accession>A0A0A9H585</accession>
<reference evidence="1" key="2">
    <citation type="journal article" date="2015" name="Data Brief">
        <title>Shoot transcriptome of the giant reed, Arundo donax.</title>
        <authorList>
            <person name="Barrero R.A."/>
            <person name="Guerrero F.D."/>
            <person name="Moolhuijzen P."/>
            <person name="Goolsby J.A."/>
            <person name="Tidwell J."/>
            <person name="Bellgard S.E."/>
            <person name="Bellgard M.I."/>
        </authorList>
    </citation>
    <scope>NUCLEOTIDE SEQUENCE</scope>
    <source>
        <tissue evidence="1">Shoot tissue taken approximately 20 cm above the soil surface</tissue>
    </source>
</reference>
<dbReference type="EMBL" id="GBRH01165979">
    <property type="protein sequence ID" value="JAE31917.1"/>
    <property type="molecule type" value="Transcribed_RNA"/>
</dbReference>
<proteinExistence type="predicted"/>
<organism evidence="1">
    <name type="scientific">Arundo donax</name>
    <name type="common">Giant reed</name>
    <name type="synonym">Donax arundinaceus</name>
    <dbReference type="NCBI Taxonomy" id="35708"/>
    <lineage>
        <taxon>Eukaryota</taxon>
        <taxon>Viridiplantae</taxon>
        <taxon>Streptophyta</taxon>
        <taxon>Embryophyta</taxon>
        <taxon>Tracheophyta</taxon>
        <taxon>Spermatophyta</taxon>
        <taxon>Magnoliopsida</taxon>
        <taxon>Liliopsida</taxon>
        <taxon>Poales</taxon>
        <taxon>Poaceae</taxon>
        <taxon>PACMAD clade</taxon>
        <taxon>Arundinoideae</taxon>
        <taxon>Arundineae</taxon>
        <taxon>Arundo</taxon>
    </lineage>
</organism>
<reference evidence="1" key="1">
    <citation type="submission" date="2014-09" db="EMBL/GenBank/DDBJ databases">
        <authorList>
            <person name="Magalhaes I.L.F."/>
            <person name="Oliveira U."/>
            <person name="Santos F.R."/>
            <person name="Vidigal T.H.D.A."/>
            <person name="Brescovit A.D."/>
            <person name="Santos A.J."/>
        </authorList>
    </citation>
    <scope>NUCLEOTIDE SEQUENCE</scope>
    <source>
        <tissue evidence="1">Shoot tissue taken approximately 20 cm above the soil surface</tissue>
    </source>
</reference>
<evidence type="ECO:0000313" key="1">
    <source>
        <dbReference type="EMBL" id="JAE31917.1"/>
    </source>
</evidence>
<name>A0A0A9H585_ARUDO</name>
<sequence>MCADIFALLVGHHHRQSPIVRDEIAEES</sequence>